<feature type="chain" id="PRO_5036443537" description="Multiple epidermal growth factor-like domains 6" evidence="2">
    <location>
        <begin position="17"/>
        <end position="170"/>
    </location>
</feature>
<evidence type="ECO:0000256" key="1">
    <source>
        <dbReference type="ARBA" id="ARBA00022536"/>
    </source>
</evidence>
<dbReference type="InterPro" id="IPR042635">
    <property type="entry name" value="MEGF10/SREC1/2-like"/>
</dbReference>
<dbReference type="GO" id="GO:0005044">
    <property type="term" value="F:scavenger receptor activity"/>
    <property type="evidence" value="ECO:0007669"/>
    <property type="project" value="InterPro"/>
</dbReference>
<protein>
    <recommendedName>
        <fullName evidence="5">Multiple epidermal growth factor-like domains 6</fullName>
    </recommendedName>
</protein>
<keyword evidence="4" id="KW-1185">Reference proteome</keyword>
<organism evidence="3 4">
    <name type="scientific">Magallana gigas</name>
    <name type="common">Pacific oyster</name>
    <name type="synonym">Crassostrea gigas</name>
    <dbReference type="NCBI Taxonomy" id="29159"/>
    <lineage>
        <taxon>Eukaryota</taxon>
        <taxon>Metazoa</taxon>
        <taxon>Spiralia</taxon>
        <taxon>Lophotrochozoa</taxon>
        <taxon>Mollusca</taxon>
        <taxon>Bivalvia</taxon>
        <taxon>Autobranchia</taxon>
        <taxon>Pteriomorphia</taxon>
        <taxon>Ostreida</taxon>
        <taxon>Ostreoidea</taxon>
        <taxon>Ostreidae</taxon>
        <taxon>Magallana</taxon>
    </lineage>
</organism>
<dbReference type="Proteomes" id="UP000005408">
    <property type="component" value="Unassembled WGS sequence"/>
</dbReference>
<keyword evidence="2" id="KW-0732">Signal</keyword>
<dbReference type="PANTHER" id="PTHR24043">
    <property type="entry name" value="SCAVENGER RECEPTOR CLASS F"/>
    <property type="match status" value="1"/>
</dbReference>
<sequence>MNIVLDIAVLFVLVHAEDDLGTRPDYCNDGYKGVFCENRCPYPTFGSQCSERCHCSIEFCDHTSGCRAPAENCSVGFMGKYCKEMCRFPKYGYGCQQNCLCPKSYCHFEKGCIRKKLSPKNLNRKDLLFEDQPDEEESTIKPYSPSTTYTPGESFIIMVKKRKTDCRYCL</sequence>
<proteinExistence type="predicted"/>
<dbReference type="AlphaFoldDB" id="A0A8W8JES9"/>
<dbReference type="PANTHER" id="PTHR24043:SF8">
    <property type="entry name" value="EGF-LIKE DOMAIN-CONTAINING PROTEIN"/>
    <property type="match status" value="1"/>
</dbReference>
<reference evidence="3" key="1">
    <citation type="submission" date="2022-08" db="UniProtKB">
        <authorList>
            <consortium name="EnsemblMetazoa"/>
        </authorList>
    </citation>
    <scope>IDENTIFICATION</scope>
    <source>
        <strain evidence="3">05x7-T-G4-1.051#20</strain>
    </source>
</reference>
<accession>A0A8W8JES9</accession>
<evidence type="ECO:0000313" key="3">
    <source>
        <dbReference type="EnsemblMetazoa" id="G18890.1:cds"/>
    </source>
</evidence>
<dbReference type="EnsemblMetazoa" id="G18890.1">
    <property type="protein sequence ID" value="G18890.1:cds"/>
    <property type="gene ID" value="G18890"/>
</dbReference>
<evidence type="ECO:0000313" key="4">
    <source>
        <dbReference type="Proteomes" id="UP000005408"/>
    </source>
</evidence>
<keyword evidence="1" id="KW-0245">EGF-like domain</keyword>
<evidence type="ECO:0000256" key="2">
    <source>
        <dbReference type="SAM" id="SignalP"/>
    </source>
</evidence>
<name>A0A8W8JES9_MAGGI</name>
<dbReference type="Gene3D" id="2.170.300.10">
    <property type="entry name" value="Tie2 ligand-binding domain superfamily"/>
    <property type="match status" value="1"/>
</dbReference>
<feature type="signal peptide" evidence="2">
    <location>
        <begin position="1"/>
        <end position="16"/>
    </location>
</feature>
<evidence type="ECO:0008006" key="5">
    <source>
        <dbReference type="Google" id="ProtNLM"/>
    </source>
</evidence>